<dbReference type="PANTHER" id="PTHR46481">
    <property type="entry name" value="ZINC FINGER BED DOMAIN-CONTAINING PROTEIN 4"/>
    <property type="match status" value="1"/>
</dbReference>
<evidence type="ECO:0000313" key="6">
    <source>
        <dbReference type="EMBL" id="CAG8691982.1"/>
    </source>
</evidence>
<protein>
    <submittedName>
        <fullName evidence="6">15237_t:CDS:1</fullName>
    </submittedName>
</protein>
<dbReference type="SUPFAM" id="SSF140996">
    <property type="entry name" value="Hermes dimerisation domain"/>
    <property type="match status" value="1"/>
</dbReference>
<evidence type="ECO:0000256" key="5">
    <source>
        <dbReference type="ARBA" id="ARBA00023242"/>
    </source>
</evidence>
<dbReference type="InterPro" id="IPR012337">
    <property type="entry name" value="RNaseH-like_sf"/>
</dbReference>
<dbReference type="AlphaFoldDB" id="A0A9N9HLZ4"/>
<keyword evidence="3" id="KW-0863">Zinc-finger</keyword>
<organism evidence="6 7">
    <name type="scientific">Cetraspora pellucida</name>
    <dbReference type="NCBI Taxonomy" id="1433469"/>
    <lineage>
        <taxon>Eukaryota</taxon>
        <taxon>Fungi</taxon>
        <taxon>Fungi incertae sedis</taxon>
        <taxon>Mucoromycota</taxon>
        <taxon>Glomeromycotina</taxon>
        <taxon>Glomeromycetes</taxon>
        <taxon>Diversisporales</taxon>
        <taxon>Gigasporaceae</taxon>
        <taxon>Cetraspora</taxon>
    </lineage>
</organism>
<sequence>MIEEQDPLYNEIHDSLQKGLKVDPLTAESLFDNSNKKCKKPHPLREYLEPSENGLYICCKPCPGQRPQVQWQKSTGISTIKSYFKKFHANIYNQVELEIKKTKTVQPYGIDNESKVKRITYLLIKWIICNQQSFMVVENPSFIEFIEELDERYRLPSRQTISNQIEMIYQKQRLLLKDFLKTIRKLAITTDLWTACNNSNYLSITLHWINDDWSAQKLLLDLVPVKDDHTGLNISNAILEIVSFYEIGEKIIAATTNNGSNMITFATYFQQSLKENFNNNDFQHYHCAAHSLNLIVTEGLKIVDTSIMKARSFASTIRNSQLIFRELKDIFKMKNKKFLVPDLDVPTR</sequence>
<dbReference type="PANTHER" id="PTHR46481:SF10">
    <property type="entry name" value="ZINC FINGER BED DOMAIN-CONTAINING PROTEIN 39"/>
    <property type="match status" value="1"/>
</dbReference>
<keyword evidence="5" id="KW-0539">Nucleus</keyword>
<name>A0A9N9HLZ4_9GLOM</name>
<proteinExistence type="predicted"/>
<reference evidence="6" key="1">
    <citation type="submission" date="2021-06" db="EMBL/GenBank/DDBJ databases">
        <authorList>
            <person name="Kallberg Y."/>
            <person name="Tangrot J."/>
            <person name="Rosling A."/>
        </authorList>
    </citation>
    <scope>NUCLEOTIDE SEQUENCE</scope>
    <source>
        <strain evidence="6">FL966</strain>
    </source>
</reference>
<keyword evidence="4" id="KW-0862">Zinc</keyword>
<dbReference type="Proteomes" id="UP000789759">
    <property type="component" value="Unassembled WGS sequence"/>
</dbReference>
<evidence type="ECO:0000256" key="1">
    <source>
        <dbReference type="ARBA" id="ARBA00004123"/>
    </source>
</evidence>
<keyword evidence="7" id="KW-1185">Reference proteome</keyword>
<gene>
    <name evidence="6" type="ORF">CPELLU_LOCUS11349</name>
</gene>
<evidence type="ECO:0000256" key="4">
    <source>
        <dbReference type="ARBA" id="ARBA00022833"/>
    </source>
</evidence>
<comment type="caution">
    <text evidence="6">The sequence shown here is derived from an EMBL/GenBank/DDBJ whole genome shotgun (WGS) entry which is preliminary data.</text>
</comment>
<dbReference type="EMBL" id="CAJVQA010009996">
    <property type="protein sequence ID" value="CAG8691982.1"/>
    <property type="molecule type" value="Genomic_DNA"/>
</dbReference>
<dbReference type="InterPro" id="IPR052035">
    <property type="entry name" value="ZnF_BED_domain_contain"/>
</dbReference>
<dbReference type="GO" id="GO:0008270">
    <property type="term" value="F:zinc ion binding"/>
    <property type="evidence" value="ECO:0007669"/>
    <property type="project" value="UniProtKB-KW"/>
</dbReference>
<evidence type="ECO:0000256" key="3">
    <source>
        <dbReference type="ARBA" id="ARBA00022771"/>
    </source>
</evidence>
<dbReference type="SUPFAM" id="SSF53098">
    <property type="entry name" value="Ribonuclease H-like"/>
    <property type="match status" value="1"/>
</dbReference>
<keyword evidence="2" id="KW-0479">Metal-binding</keyword>
<dbReference type="OrthoDB" id="2428700at2759"/>
<comment type="subcellular location">
    <subcellularLocation>
        <location evidence="1">Nucleus</location>
    </subcellularLocation>
</comment>
<dbReference type="GO" id="GO:0005634">
    <property type="term" value="C:nucleus"/>
    <property type="evidence" value="ECO:0007669"/>
    <property type="project" value="UniProtKB-SubCell"/>
</dbReference>
<evidence type="ECO:0000256" key="2">
    <source>
        <dbReference type="ARBA" id="ARBA00022723"/>
    </source>
</evidence>
<accession>A0A9N9HLZ4</accession>
<evidence type="ECO:0000313" key="7">
    <source>
        <dbReference type="Proteomes" id="UP000789759"/>
    </source>
</evidence>